<comment type="caution">
    <text evidence="2">The sequence shown here is derived from an EMBL/GenBank/DDBJ whole genome shotgun (WGS) entry which is preliminary data.</text>
</comment>
<dbReference type="GO" id="GO:0003677">
    <property type="term" value="F:DNA binding"/>
    <property type="evidence" value="ECO:0007669"/>
    <property type="project" value="UniProtKB-KW"/>
</dbReference>
<protein>
    <submittedName>
        <fullName evidence="2">DNA-binding PadR family transcriptional regulator</fullName>
    </submittedName>
</protein>
<dbReference type="RefSeq" id="WP_184786182.1">
    <property type="nucleotide sequence ID" value="NZ_BONT01000025.1"/>
</dbReference>
<evidence type="ECO:0000313" key="2">
    <source>
        <dbReference type="EMBL" id="MBB6033307.1"/>
    </source>
</evidence>
<evidence type="ECO:0000259" key="1">
    <source>
        <dbReference type="Pfam" id="PF03551"/>
    </source>
</evidence>
<dbReference type="InterPro" id="IPR036390">
    <property type="entry name" value="WH_DNA-bd_sf"/>
</dbReference>
<keyword evidence="2" id="KW-0238">DNA-binding</keyword>
<accession>A0A841FJH8</accession>
<keyword evidence="3" id="KW-1185">Reference proteome</keyword>
<dbReference type="PANTHER" id="PTHR43252">
    <property type="entry name" value="TRANSCRIPTIONAL REGULATOR YQJI"/>
    <property type="match status" value="1"/>
</dbReference>
<dbReference type="SUPFAM" id="SSF46785">
    <property type="entry name" value="Winged helix' DNA-binding domain"/>
    <property type="match status" value="1"/>
</dbReference>
<proteinExistence type="predicted"/>
<name>A0A841FJH8_9ACTN</name>
<dbReference type="Proteomes" id="UP000548476">
    <property type="component" value="Unassembled WGS sequence"/>
</dbReference>
<dbReference type="EMBL" id="JACHGT010000002">
    <property type="protein sequence ID" value="MBB6033307.1"/>
    <property type="molecule type" value="Genomic_DNA"/>
</dbReference>
<dbReference type="AlphaFoldDB" id="A0A841FJH8"/>
<dbReference type="PANTHER" id="PTHR43252:SF7">
    <property type="entry name" value="TRANSCRIPTIONAL REGULATOR YQJI"/>
    <property type="match status" value="1"/>
</dbReference>
<dbReference type="InterPro" id="IPR036388">
    <property type="entry name" value="WH-like_DNA-bd_sf"/>
</dbReference>
<feature type="domain" description="Transcription regulator PadR N-terminal" evidence="1">
    <location>
        <begin position="8"/>
        <end position="84"/>
    </location>
</feature>
<organism evidence="2 3">
    <name type="scientific">Phytomonospora endophytica</name>
    <dbReference type="NCBI Taxonomy" id="714109"/>
    <lineage>
        <taxon>Bacteria</taxon>
        <taxon>Bacillati</taxon>
        <taxon>Actinomycetota</taxon>
        <taxon>Actinomycetes</taxon>
        <taxon>Micromonosporales</taxon>
        <taxon>Micromonosporaceae</taxon>
        <taxon>Phytomonospora</taxon>
    </lineage>
</organism>
<dbReference type="Pfam" id="PF03551">
    <property type="entry name" value="PadR"/>
    <property type="match status" value="1"/>
</dbReference>
<dbReference type="Gene3D" id="1.10.10.10">
    <property type="entry name" value="Winged helix-like DNA-binding domain superfamily/Winged helix DNA-binding domain"/>
    <property type="match status" value="1"/>
</dbReference>
<gene>
    <name evidence="2" type="ORF">HNR73_001154</name>
</gene>
<dbReference type="InterPro" id="IPR005149">
    <property type="entry name" value="Tscrpt_reg_PadR_N"/>
</dbReference>
<evidence type="ECO:0000313" key="3">
    <source>
        <dbReference type="Proteomes" id="UP000548476"/>
    </source>
</evidence>
<reference evidence="2 3" key="1">
    <citation type="submission" date="2020-08" db="EMBL/GenBank/DDBJ databases">
        <title>Genomic Encyclopedia of Type Strains, Phase IV (KMG-IV): sequencing the most valuable type-strain genomes for metagenomic binning, comparative biology and taxonomic classification.</title>
        <authorList>
            <person name="Goeker M."/>
        </authorList>
    </citation>
    <scope>NUCLEOTIDE SEQUENCE [LARGE SCALE GENOMIC DNA]</scope>
    <source>
        <strain evidence="2 3">YIM 65646</strain>
    </source>
</reference>
<sequence length="227" mass="25741">MWTTRLLILGLVRWLQPVHGYDVLKELTSWNAEDWAKIKPGSVYHGLKKLTTDGCLEVVSTEQVDKRPARTSYRVTAKGETEFQQVLREKLWGIEPVVDPFFVAWSFAPVLGPREAAAMLRNRAALITAQMRQNLAWLDVADSGDPTAGSFIPGHVQEAMRLATDAMRLTVDWCERVAVRAENGELGFDDERGYSEETIEHWRRHIRTLPDPATLRSSLRRGVDEGE</sequence>